<organism evidence="4 5">
    <name type="scientific">Streptococcus peroris ATCC 700780</name>
    <dbReference type="NCBI Taxonomy" id="888746"/>
    <lineage>
        <taxon>Bacteria</taxon>
        <taxon>Bacillati</taxon>
        <taxon>Bacillota</taxon>
        <taxon>Bacilli</taxon>
        <taxon>Lactobacillales</taxon>
        <taxon>Streptococcaceae</taxon>
        <taxon>Streptococcus</taxon>
    </lineage>
</organism>
<dbReference type="Pfam" id="PF00210">
    <property type="entry name" value="Ferritin"/>
    <property type="match status" value="1"/>
</dbReference>
<dbReference type="Proteomes" id="UP000010304">
    <property type="component" value="Unassembled WGS sequence"/>
</dbReference>
<proteinExistence type="inferred from homology"/>
<dbReference type="OrthoDB" id="9797023at2"/>
<dbReference type="InterPro" id="IPR009078">
    <property type="entry name" value="Ferritin-like_SF"/>
</dbReference>
<name>E8KAB9_9STRE</name>
<comment type="similarity">
    <text evidence="1 2">Belongs to the Dps family.</text>
</comment>
<reference evidence="4 5" key="1">
    <citation type="submission" date="2010-12" db="EMBL/GenBank/DDBJ databases">
        <authorList>
            <person name="Muzny D."/>
            <person name="Qin X."/>
            <person name="Deng J."/>
            <person name="Jiang H."/>
            <person name="Liu Y."/>
            <person name="Qu J."/>
            <person name="Song X.-Z."/>
            <person name="Zhang L."/>
            <person name="Thornton R."/>
            <person name="Coyle M."/>
            <person name="Francisco L."/>
            <person name="Jackson L."/>
            <person name="Javaid M."/>
            <person name="Korchina V."/>
            <person name="Kovar C."/>
            <person name="Mata R."/>
            <person name="Mathew T."/>
            <person name="Ngo R."/>
            <person name="Nguyen L."/>
            <person name="Nguyen N."/>
            <person name="Okwuonu G."/>
            <person name="Ongeri F."/>
            <person name="Pham C."/>
            <person name="Simmons D."/>
            <person name="Wilczek-Boney K."/>
            <person name="Hale W."/>
            <person name="Jakkamsetti A."/>
            <person name="Pham P."/>
            <person name="Ruth R."/>
            <person name="San Lucas F."/>
            <person name="Warren J."/>
            <person name="Zhang J."/>
            <person name="Zhao Z."/>
            <person name="Zhou C."/>
            <person name="Zhu D."/>
            <person name="Lee S."/>
            <person name="Bess C."/>
            <person name="Blankenburg K."/>
            <person name="Forbes L."/>
            <person name="Fu Q."/>
            <person name="Gubbala S."/>
            <person name="Hirani K."/>
            <person name="Jayaseelan J.C."/>
            <person name="Lara F."/>
            <person name="Munidasa M."/>
            <person name="Palculict T."/>
            <person name="Patil S."/>
            <person name="Pu L.-L."/>
            <person name="Saada N."/>
            <person name="Tang L."/>
            <person name="Weissenberger G."/>
            <person name="Zhu Y."/>
            <person name="Hemphill L."/>
            <person name="Shang Y."/>
            <person name="Youmans B."/>
            <person name="Ayvaz T."/>
            <person name="Ross M."/>
            <person name="Santibanez J."/>
            <person name="Aqrawi P."/>
            <person name="Gross S."/>
            <person name="Joshi V."/>
            <person name="Fowler G."/>
            <person name="Nazareth L."/>
            <person name="Reid J."/>
            <person name="Worley K."/>
            <person name="Petrosino J."/>
            <person name="Highlander S."/>
            <person name="Gibbs R."/>
        </authorList>
    </citation>
    <scope>NUCLEOTIDE SEQUENCE [LARGE SCALE GENOMIC DNA]</scope>
    <source>
        <strain evidence="4 5">ATCC 700780</strain>
    </source>
</reference>
<dbReference type="eggNOG" id="COG0783">
    <property type="taxonomic scope" value="Bacteria"/>
</dbReference>
<dbReference type="Gene3D" id="1.20.1260.10">
    <property type="match status" value="1"/>
</dbReference>
<dbReference type="InterPro" id="IPR012347">
    <property type="entry name" value="Ferritin-like"/>
</dbReference>
<dbReference type="AlphaFoldDB" id="E8KAB9"/>
<evidence type="ECO:0000256" key="1">
    <source>
        <dbReference type="ARBA" id="ARBA00009497"/>
    </source>
</evidence>
<comment type="caution">
    <text evidence="4">The sequence shown here is derived from an EMBL/GenBank/DDBJ whole genome shotgun (WGS) entry which is preliminary data.</text>
</comment>
<evidence type="ECO:0000259" key="3">
    <source>
        <dbReference type="Pfam" id="PF00210"/>
    </source>
</evidence>
<dbReference type="PANTHER" id="PTHR42932:SF1">
    <property type="entry name" value="GENERAL STRESS PROTEIN 20U"/>
    <property type="match status" value="1"/>
</dbReference>
<evidence type="ECO:0000313" key="4">
    <source>
        <dbReference type="EMBL" id="EFX41040.1"/>
    </source>
</evidence>
<dbReference type="EMBL" id="AEVF01000004">
    <property type="protein sequence ID" value="EFX41040.1"/>
    <property type="molecule type" value="Genomic_DNA"/>
</dbReference>
<evidence type="ECO:0000256" key="2">
    <source>
        <dbReference type="RuleBase" id="RU003875"/>
    </source>
</evidence>
<protein>
    <submittedName>
        <fullName evidence="4">Ferritin-like protein</fullName>
    </submittedName>
</protein>
<dbReference type="PRINTS" id="PR01346">
    <property type="entry name" value="HELNAPAPROT"/>
</dbReference>
<dbReference type="PANTHER" id="PTHR42932">
    <property type="entry name" value="GENERAL STRESS PROTEIN 20U"/>
    <property type="match status" value="1"/>
</dbReference>
<accession>E8KAB9</accession>
<dbReference type="STRING" id="888746.HMPREF9180_0424"/>
<feature type="domain" description="Ferritin/DPS" evidence="3">
    <location>
        <begin position="41"/>
        <end position="179"/>
    </location>
</feature>
<keyword evidence="5" id="KW-1185">Reference proteome</keyword>
<dbReference type="PIRSF" id="PIRSF005900">
    <property type="entry name" value="Dps"/>
    <property type="match status" value="1"/>
</dbReference>
<dbReference type="InterPro" id="IPR008331">
    <property type="entry name" value="Ferritin_DPS_dom"/>
</dbReference>
<dbReference type="GO" id="GO:0008199">
    <property type="term" value="F:ferric iron binding"/>
    <property type="evidence" value="ECO:0007669"/>
    <property type="project" value="InterPro"/>
</dbReference>
<sequence length="183" mass="20825">MVTENNYEVRKMVELKKEAVKDVATLTKPAAEALVNTKVVLNQAVADLYVAHIALHQVHWYMRGRGFMVWHPKMDEYMDSLDGYLDEISERLITLGGKPYSTLTEFLQHSDIEEGVGEFRNVEESLERVLEIYRYLITLFQKALDVTDEEGDDVTNDIFVGAKAELEKTVWMLAAELGQAPGL</sequence>
<gene>
    <name evidence="4" type="ORF">HMPREF9180_0424</name>
</gene>
<dbReference type="CDD" id="cd01043">
    <property type="entry name" value="DPS"/>
    <property type="match status" value="1"/>
</dbReference>
<dbReference type="SUPFAM" id="SSF47240">
    <property type="entry name" value="Ferritin-like"/>
    <property type="match status" value="1"/>
</dbReference>
<dbReference type="HOGENOM" id="CLU_098183_4_0_9"/>
<evidence type="ECO:0000313" key="5">
    <source>
        <dbReference type="Proteomes" id="UP000010304"/>
    </source>
</evidence>
<dbReference type="InterPro" id="IPR002177">
    <property type="entry name" value="DPS_DNA-bd"/>
</dbReference>